<dbReference type="Gene3D" id="3.30.230.10">
    <property type="match status" value="1"/>
</dbReference>
<dbReference type="InterPro" id="IPR041095">
    <property type="entry name" value="EFG_II"/>
</dbReference>
<dbReference type="Pfam" id="PF22042">
    <property type="entry name" value="EF-G_D2"/>
    <property type="match status" value="1"/>
</dbReference>
<dbReference type="NCBIfam" id="TIGR00231">
    <property type="entry name" value="small_GTP"/>
    <property type="match status" value="1"/>
</dbReference>
<sequence length="696" mass="75751">MKQYNPQDIRNVGVIGHGGAGKTSVAEAMLFLSGVNDRLGKVGDTSSLMDYDPDEVDRGHSVSASIAFCEWGGNKVNLIDTPGDGNFIADTPAILRVVDGVILVISAVDGIQFYTEKVWSWATEQDIPKIIFINKVDHEQANVKAVLESIKRKFKVSPFCVHTAVGAGEEFTGVIDVLSKKSYTYQKDGSGKNKTDAIPDGMIEEANFSFGELTELVAEVDDDLTENYLENGELSDKEFDVGLKKGLKEGKLLPVFLGSATKNVGIDLLMNSIIDYLPSPDQRGSVKGKSPKDGSEKLCNADPKSSLSALVFKTVADPYAGKLTLFRVFSGVIKADSSVYNATQEIVERVGQVSLLQGKKQVSTSEISAGDIGTVAKLKVTTTSDSLSSENNPVQFDAISFPKPVLTKALLPKTRADEEKISDALKRLCEEDPTLSVERKAESHELLVSAMGQVHLDVSLERMKRRFGVEVDVRTPKVPYRETIRGTTKVQGRHKKQSGGRGQFGDTWIEISPLKKGGGFVFEDNIVGGAIPKTYIPAVEKGIKESMEAGIIAGYPMVDIKVRLYDGSYHDVDSSEIAFKIAGSIGFKKGVPDCRPTLLEPIMTMDVTVPSEFVGDIMGDLNSKRGKVLGIDADDDQQNIRAEVPMAEVLNYLADLNSMTSGKGVFTMEFDHYDDVPEHLKAKIIEENQKDLEKTG</sequence>
<dbReference type="SMART" id="SM00889">
    <property type="entry name" value="EFG_IV"/>
    <property type="match status" value="1"/>
</dbReference>
<dbReference type="InterPro" id="IPR009000">
    <property type="entry name" value="Transl_B-barrel_sf"/>
</dbReference>
<dbReference type="InterPro" id="IPR009022">
    <property type="entry name" value="EFG_III"/>
</dbReference>
<dbReference type="NCBIfam" id="NF009379">
    <property type="entry name" value="PRK12740.1-3"/>
    <property type="match status" value="1"/>
</dbReference>
<dbReference type="PANTHER" id="PTHR43261">
    <property type="entry name" value="TRANSLATION ELONGATION FACTOR G-RELATED"/>
    <property type="match status" value="1"/>
</dbReference>
<reference evidence="5" key="1">
    <citation type="submission" date="2018-05" db="EMBL/GenBank/DDBJ databases">
        <authorList>
            <person name="Lanie J.A."/>
            <person name="Ng W.-L."/>
            <person name="Kazmierczak K.M."/>
            <person name="Andrzejewski T.M."/>
            <person name="Davidsen T.M."/>
            <person name="Wayne K.J."/>
            <person name="Tettelin H."/>
            <person name="Glass J.I."/>
            <person name="Rusch D."/>
            <person name="Podicherti R."/>
            <person name="Tsui H.-C.T."/>
            <person name="Winkler M.E."/>
        </authorList>
    </citation>
    <scope>NUCLEOTIDE SEQUENCE</scope>
</reference>
<dbReference type="AlphaFoldDB" id="A0A381YFP9"/>
<dbReference type="PRINTS" id="PR00315">
    <property type="entry name" value="ELONGATNFCT"/>
</dbReference>
<dbReference type="CDD" id="cd16262">
    <property type="entry name" value="EFG_III"/>
    <property type="match status" value="1"/>
</dbReference>
<organism evidence="5">
    <name type="scientific">marine metagenome</name>
    <dbReference type="NCBI Taxonomy" id="408172"/>
    <lineage>
        <taxon>unclassified sequences</taxon>
        <taxon>metagenomes</taxon>
        <taxon>ecological metagenomes</taxon>
    </lineage>
</organism>
<evidence type="ECO:0000256" key="3">
    <source>
        <dbReference type="ARBA" id="ARBA00023134"/>
    </source>
</evidence>
<dbReference type="InterPro" id="IPR005225">
    <property type="entry name" value="Small_GTP-bd"/>
</dbReference>
<keyword evidence="2" id="KW-0547">Nucleotide-binding</keyword>
<dbReference type="SUPFAM" id="SSF54980">
    <property type="entry name" value="EF-G C-terminal domain-like"/>
    <property type="match status" value="2"/>
</dbReference>
<dbReference type="GO" id="GO:0032790">
    <property type="term" value="P:ribosome disassembly"/>
    <property type="evidence" value="ECO:0007669"/>
    <property type="project" value="TreeGrafter"/>
</dbReference>
<dbReference type="CDD" id="cd04170">
    <property type="entry name" value="EF-G_bact"/>
    <property type="match status" value="1"/>
</dbReference>
<dbReference type="InterPro" id="IPR035649">
    <property type="entry name" value="EFG_V"/>
</dbReference>
<dbReference type="InterPro" id="IPR047872">
    <property type="entry name" value="EFG_IV"/>
</dbReference>
<dbReference type="Gene3D" id="3.30.70.240">
    <property type="match status" value="1"/>
</dbReference>
<dbReference type="SUPFAM" id="SSF54211">
    <property type="entry name" value="Ribosomal protein S5 domain 2-like"/>
    <property type="match status" value="1"/>
</dbReference>
<dbReference type="CDD" id="cd03713">
    <property type="entry name" value="EFG_mtEFG_C"/>
    <property type="match status" value="1"/>
</dbReference>
<dbReference type="EMBL" id="UINC01018046">
    <property type="protein sequence ID" value="SVA75422.1"/>
    <property type="molecule type" value="Genomic_DNA"/>
</dbReference>
<dbReference type="GO" id="GO:0003924">
    <property type="term" value="F:GTPase activity"/>
    <property type="evidence" value="ECO:0007669"/>
    <property type="project" value="InterPro"/>
</dbReference>
<evidence type="ECO:0000259" key="4">
    <source>
        <dbReference type="PROSITE" id="PS51722"/>
    </source>
</evidence>
<protein>
    <recommendedName>
        <fullName evidence="4">Tr-type G domain-containing protein</fullName>
    </recommendedName>
</protein>
<dbReference type="InterPro" id="IPR000795">
    <property type="entry name" value="T_Tr_GTP-bd_dom"/>
</dbReference>
<dbReference type="InterPro" id="IPR053905">
    <property type="entry name" value="EF-G-like_DII"/>
</dbReference>
<dbReference type="InterPro" id="IPR004540">
    <property type="entry name" value="Transl_elong_EFG/EF2"/>
</dbReference>
<dbReference type="Gene3D" id="3.40.50.300">
    <property type="entry name" value="P-loop containing nucleotide triphosphate hydrolases"/>
    <property type="match status" value="1"/>
</dbReference>
<dbReference type="PROSITE" id="PS51722">
    <property type="entry name" value="G_TR_2"/>
    <property type="match status" value="1"/>
</dbReference>
<dbReference type="GO" id="GO:0005525">
    <property type="term" value="F:GTP binding"/>
    <property type="evidence" value="ECO:0007669"/>
    <property type="project" value="UniProtKB-KW"/>
</dbReference>
<proteinExistence type="inferred from homology"/>
<keyword evidence="3" id="KW-0342">GTP-binding</keyword>
<dbReference type="InterPro" id="IPR020568">
    <property type="entry name" value="Ribosomal_Su5_D2-typ_SF"/>
</dbReference>
<accession>A0A381YFP9</accession>
<gene>
    <name evidence="5" type="ORF">METZ01_LOCUS128276</name>
</gene>
<evidence type="ECO:0000256" key="1">
    <source>
        <dbReference type="ARBA" id="ARBA00005870"/>
    </source>
</evidence>
<dbReference type="InterPro" id="IPR027417">
    <property type="entry name" value="P-loop_NTPase"/>
</dbReference>
<dbReference type="CDD" id="cd01434">
    <property type="entry name" value="EFG_mtEFG1_IV"/>
    <property type="match status" value="1"/>
</dbReference>
<dbReference type="SUPFAM" id="SSF50447">
    <property type="entry name" value="Translation proteins"/>
    <property type="match status" value="1"/>
</dbReference>
<dbReference type="NCBIfam" id="TIGR00484">
    <property type="entry name" value="EF-G"/>
    <property type="match status" value="1"/>
</dbReference>
<dbReference type="NCBIfam" id="NF009381">
    <property type="entry name" value="PRK12740.1-5"/>
    <property type="match status" value="1"/>
</dbReference>
<dbReference type="NCBIfam" id="NF009891">
    <property type="entry name" value="PRK13351.1-1"/>
    <property type="match status" value="1"/>
</dbReference>
<evidence type="ECO:0000256" key="2">
    <source>
        <dbReference type="ARBA" id="ARBA00022741"/>
    </source>
</evidence>
<dbReference type="Gene3D" id="3.30.70.870">
    <property type="entry name" value="Elongation Factor G (Translational Gtpase), domain 3"/>
    <property type="match status" value="1"/>
</dbReference>
<feature type="domain" description="Tr-type G" evidence="4">
    <location>
        <begin position="7"/>
        <end position="281"/>
    </location>
</feature>
<dbReference type="InterPro" id="IPR014721">
    <property type="entry name" value="Ribsml_uS5_D2-typ_fold_subgr"/>
</dbReference>
<dbReference type="Pfam" id="PF03764">
    <property type="entry name" value="EFG_IV"/>
    <property type="match status" value="1"/>
</dbReference>
<dbReference type="FunFam" id="3.30.70.240:FF:000001">
    <property type="entry name" value="Elongation factor G"/>
    <property type="match status" value="1"/>
</dbReference>
<comment type="similarity">
    <text evidence="1">Belongs to the TRAFAC class translation factor GTPase superfamily. Classic translation factor GTPase family. EF-G/EF-2 subfamily.</text>
</comment>
<evidence type="ECO:0000313" key="5">
    <source>
        <dbReference type="EMBL" id="SVA75422.1"/>
    </source>
</evidence>
<dbReference type="Pfam" id="PF14492">
    <property type="entry name" value="EFG_III"/>
    <property type="match status" value="1"/>
</dbReference>
<dbReference type="Pfam" id="PF00009">
    <property type="entry name" value="GTP_EFTU"/>
    <property type="match status" value="1"/>
</dbReference>
<dbReference type="InterPro" id="IPR005517">
    <property type="entry name" value="Transl_elong_EFG/EF2_IV"/>
</dbReference>
<dbReference type="InterPro" id="IPR000640">
    <property type="entry name" value="EFG_V-like"/>
</dbReference>
<dbReference type="FunFam" id="3.30.230.10:FF:000003">
    <property type="entry name" value="Elongation factor G"/>
    <property type="match status" value="1"/>
</dbReference>
<dbReference type="PANTHER" id="PTHR43261:SF7">
    <property type="entry name" value="ELONGATION FACTOR G-LIKE PROTEIN"/>
    <property type="match status" value="1"/>
</dbReference>
<dbReference type="InterPro" id="IPR035647">
    <property type="entry name" value="EFG_III/V"/>
</dbReference>
<dbReference type="CDD" id="cd04088">
    <property type="entry name" value="EFG_mtEFG_II"/>
    <property type="match status" value="1"/>
</dbReference>
<dbReference type="Pfam" id="PF00679">
    <property type="entry name" value="EFG_C"/>
    <property type="match status" value="1"/>
</dbReference>
<name>A0A381YFP9_9ZZZZ</name>
<dbReference type="GO" id="GO:0003746">
    <property type="term" value="F:translation elongation factor activity"/>
    <property type="evidence" value="ECO:0007669"/>
    <property type="project" value="InterPro"/>
</dbReference>
<dbReference type="SMART" id="SM00838">
    <property type="entry name" value="EFG_C"/>
    <property type="match status" value="1"/>
</dbReference>
<dbReference type="SUPFAM" id="SSF52540">
    <property type="entry name" value="P-loop containing nucleoside triphosphate hydrolases"/>
    <property type="match status" value="1"/>
</dbReference>
<dbReference type="Gene3D" id="2.40.30.10">
    <property type="entry name" value="Translation factors"/>
    <property type="match status" value="1"/>
</dbReference>